<dbReference type="STRING" id="237679.SAMN04488072_102247"/>
<dbReference type="Gene3D" id="1.10.10.1100">
    <property type="entry name" value="BFD-like [2Fe-2S]-binding domain"/>
    <property type="match status" value="1"/>
</dbReference>
<dbReference type="EMBL" id="FOJW01000002">
    <property type="protein sequence ID" value="SFA84087.1"/>
    <property type="molecule type" value="Genomic_DNA"/>
</dbReference>
<gene>
    <name evidence="3" type="ORF">SAMN04488072_102247</name>
</gene>
<name>A0A1I0W701_9BACI</name>
<dbReference type="PANTHER" id="PTHR42949">
    <property type="entry name" value="ANAEROBIC GLYCEROL-3-PHOSPHATE DEHYDROGENASE SUBUNIT B"/>
    <property type="match status" value="1"/>
</dbReference>
<accession>A0A1I0W701</accession>
<keyword evidence="4" id="KW-1185">Reference proteome</keyword>
<reference evidence="3 4" key="1">
    <citation type="submission" date="2016-10" db="EMBL/GenBank/DDBJ databases">
        <authorList>
            <person name="de Groot N.N."/>
        </authorList>
    </citation>
    <scope>NUCLEOTIDE SEQUENCE [LARGE SCALE GENOMIC DNA]</scope>
    <source>
        <strain evidence="3 4">CGMCC 1.3702</strain>
    </source>
</reference>
<feature type="domain" description="BFD-like [2Fe-2S]-binding" evidence="2">
    <location>
        <begin position="17"/>
        <end position="67"/>
    </location>
</feature>
<dbReference type="AlphaFoldDB" id="A0A1I0W701"/>
<dbReference type="GO" id="GO:0016491">
    <property type="term" value="F:oxidoreductase activity"/>
    <property type="evidence" value="ECO:0007669"/>
    <property type="project" value="UniProtKB-KW"/>
</dbReference>
<sequence>MNFILKRVVKLMGTDTVICRCEEVMRSEVVRELEHGAVTSKALKLKTRVGMGVCQGRICRPLLEQVISFYTGGTRLPSPDLKSHHPVRPLSVIELAETGKDL</sequence>
<dbReference type="InterPro" id="IPR041854">
    <property type="entry name" value="BFD-like_2Fe2S-bd_dom_sf"/>
</dbReference>
<dbReference type="Pfam" id="PF04324">
    <property type="entry name" value="Fer2_BFD"/>
    <property type="match status" value="1"/>
</dbReference>
<evidence type="ECO:0000313" key="3">
    <source>
        <dbReference type="EMBL" id="SFA84087.1"/>
    </source>
</evidence>
<proteinExistence type="predicted"/>
<dbReference type="InterPro" id="IPR051691">
    <property type="entry name" value="Metab_Enz_Cyan_OpOx_G3PDH"/>
</dbReference>
<organism evidence="3 4">
    <name type="scientific">Lentibacillus halodurans</name>
    <dbReference type="NCBI Taxonomy" id="237679"/>
    <lineage>
        <taxon>Bacteria</taxon>
        <taxon>Bacillati</taxon>
        <taxon>Bacillota</taxon>
        <taxon>Bacilli</taxon>
        <taxon>Bacillales</taxon>
        <taxon>Bacillaceae</taxon>
        <taxon>Lentibacillus</taxon>
    </lineage>
</organism>
<dbReference type="PANTHER" id="PTHR42949:SF3">
    <property type="entry name" value="ANAEROBIC GLYCEROL-3-PHOSPHATE DEHYDROGENASE SUBUNIT B"/>
    <property type="match status" value="1"/>
</dbReference>
<evidence type="ECO:0000259" key="2">
    <source>
        <dbReference type="Pfam" id="PF04324"/>
    </source>
</evidence>
<dbReference type="InterPro" id="IPR007419">
    <property type="entry name" value="BFD-like_2Fe2S-bd_dom"/>
</dbReference>
<evidence type="ECO:0000256" key="1">
    <source>
        <dbReference type="ARBA" id="ARBA00023002"/>
    </source>
</evidence>
<evidence type="ECO:0000313" key="4">
    <source>
        <dbReference type="Proteomes" id="UP000198642"/>
    </source>
</evidence>
<keyword evidence="1" id="KW-0560">Oxidoreductase</keyword>
<dbReference type="CDD" id="cd19946">
    <property type="entry name" value="GlpA-like_Fer2_BFD-like"/>
    <property type="match status" value="1"/>
</dbReference>
<protein>
    <submittedName>
        <fullName evidence="3">BFD-like [2Fe-2S] binding domain-containing protein</fullName>
    </submittedName>
</protein>
<dbReference type="Proteomes" id="UP000198642">
    <property type="component" value="Unassembled WGS sequence"/>
</dbReference>